<organism evidence="2 3">
    <name type="scientific">Streptococcus pneumoniae</name>
    <dbReference type="NCBI Taxonomy" id="1313"/>
    <lineage>
        <taxon>Bacteria</taxon>
        <taxon>Bacillati</taxon>
        <taxon>Bacillota</taxon>
        <taxon>Bacilli</taxon>
        <taxon>Lactobacillales</taxon>
        <taxon>Streptococcaceae</taxon>
        <taxon>Streptococcus</taxon>
    </lineage>
</organism>
<feature type="non-terminal residue" evidence="2">
    <location>
        <position position="1"/>
    </location>
</feature>
<proteinExistence type="predicted"/>
<reference evidence="2 3" key="1">
    <citation type="submission" date="2019-11" db="EMBL/GenBank/DDBJ databases">
        <title>Growth characteristics of pneumococcus vary with the chemical composition of the capsule and with environmental conditions.</title>
        <authorList>
            <person name="Tothpal A."/>
            <person name="Desobry K."/>
            <person name="Joshi S."/>
            <person name="Wyllie A.L."/>
            <person name="Weinberger D.M."/>
        </authorList>
    </citation>
    <scope>NUCLEOTIDE SEQUENCE [LARGE SCALE GENOMIC DNA]</scope>
    <source>
        <strain evidence="3">pnumococcus22F</strain>
    </source>
</reference>
<evidence type="ECO:0000259" key="1">
    <source>
        <dbReference type="Pfam" id="PF07733"/>
    </source>
</evidence>
<dbReference type="InterPro" id="IPR004805">
    <property type="entry name" value="DnaE2/DnaE/PolC"/>
</dbReference>
<evidence type="ECO:0000313" key="3">
    <source>
        <dbReference type="Proteomes" id="UP000474228"/>
    </source>
</evidence>
<dbReference type="PANTHER" id="PTHR32294">
    <property type="entry name" value="DNA POLYMERASE III SUBUNIT ALPHA"/>
    <property type="match status" value="1"/>
</dbReference>
<dbReference type="InterPro" id="IPR011708">
    <property type="entry name" value="DNA_pol3_alpha_NTPase_dom"/>
</dbReference>
<dbReference type="AlphaFoldDB" id="A0A6G2D6X2"/>
<comment type="caution">
    <text evidence="2">The sequence shown here is derived from an EMBL/GenBank/DDBJ whole genome shotgun (WGS) entry which is preliminary data.</text>
</comment>
<feature type="domain" description="Bacterial DNA polymerase III alpha subunit NTPase" evidence="1">
    <location>
        <begin position="1"/>
        <end position="82"/>
    </location>
</feature>
<protein>
    <submittedName>
        <fullName evidence="2">DNA polymerase III subunit alpha</fullName>
    </submittedName>
</protein>
<sequence length="82" mass="9633">LVAYALDITGIDPVAKNLIFERFLNRERYTMPDIDIDIPDIYRPEFIRYVRDRYGSIHAAQIVTYSTFGAKQAIRDVFKRYG</sequence>
<dbReference type="GO" id="GO:0006260">
    <property type="term" value="P:DNA replication"/>
    <property type="evidence" value="ECO:0007669"/>
    <property type="project" value="InterPro"/>
</dbReference>
<dbReference type="EMBL" id="WNHJ01000972">
    <property type="protein sequence ID" value="MTV64557.1"/>
    <property type="molecule type" value="Genomic_DNA"/>
</dbReference>
<evidence type="ECO:0000313" key="2">
    <source>
        <dbReference type="EMBL" id="MTV64557.1"/>
    </source>
</evidence>
<name>A0A6G2D6X2_STREE</name>
<dbReference type="Proteomes" id="UP000474228">
    <property type="component" value="Unassembled WGS sequence"/>
</dbReference>
<feature type="non-terminal residue" evidence="2">
    <location>
        <position position="82"/>
    </location>
</feature>
<dbReference type="PANTHER" id="PTHR32294:SF0">
    <property type="entry name" value="DNA POLYMERASE III SUBUNIT ALPHA"/>
    <property type="match status" value="1"/>
</dbReference>
<gene>
    <name evidence="2" type="ORF">GM539_14580</name>
</gene>
<dbReference type="Pfam" id="PF07733">
    <property type="entry name" value="DNA_pol3_alpha"/>
    <property type="match status" value="1"/>
</dbReference>
<accession>A0A6G2D6X2</accession>
<dbReference type="GO" id="GO:0008408">
    <property type="term" value="F:3'-5' exonuclease activity"/>
    <property type="evidence" value="ECO:0007669"/>
    <property type="project" value="InterPro"/>
</dbReference>